<feature type="region of interest" description="Disordered" evidence="1">
    <location>
        <begin position="1"/>
        <end position="40"/>
    </location>
</feature>
<evidence type="ECO:0000313" key="3">
    <source>
        <dbReference type="Proteomes" id="UP001551011"/>
    </source>
</evidence>
<dbReference type="Proteomes" id="UP001551011">
    <property type="component" value="Unassembled WGS sequence"/>
</dbReference>
<evidence type="ECO:0000313" key="2">
    <source>
        <dbReference type="EMBL" id="MEU5705585.1"/>
    </source>
</evidence>
<dbReference type="RefSeq" id="WP_267881454.1">
    <property type="nucleotide sequence ID" value="NZ_JBFAEG010000001.1"/>
</dbReference>
<proteinExistence type="predicted"/>
<feature type="compositionally biased region" description="Basic and acidic residues" evidence="1">
    <location>
        <begin position="1"/>
        <end position="28"/>
    </location>
</feature>
<sequence>MWRRAARADRPLRRPSRPDRQREGKDPLPDGTTFVADEPGANVTVGDGGVRIAVDRFTQSHPVQTADNCKFLVLSTEDFTLPEAGRLSFSASIAAEAINATPYDHRDGFAAFVLCDPVNGWVYDLCTSGETAFAITERLPYPGVTSPFTRVVSDPLYSPSAAPGQLHHCEITIDTAAGRVTWQLDGKTVHEQLVAELFAEPLSPPTRAEIWKKISMFGLNNLRYR</sequence>
<dbReference type="Pfam" id="PF19559">
    <property type="entry name" value="DUF6081"/>
    <property type="match status" value="1"/>
</dbReference>
<gene>
    <name evidence="2" type="ORF">AB0H04_01620</name>
</gene>
<dbReference type="InterPro" id="IPR045727">
    <property type="entry name" value="DUF6081"/>
</dbReference>
<accession>A0ABV3A176</accession>
<protein>
    <submittedName>
        <fullName evidence="2">DUF6081 family protein</fullName>
    </submittedName>
</protein>
<evidence type="ECO:0000256" key="1">
    <source>
        <dbReference type="SAM" id="MobiDB-lite"/>
    </source>
</evidence>
<reference evidence="2 3" key="1">
    <citation type="submission" date="2024-06" db="EMBL/GenBank/DDBJ databases">
        <title>The Natural Products Discovery Center: Release of the First 8490 Sequenced Strains for Exploring Actinobacteria Biosynthetic Diversity.</title>
        <authorList>
            <person name="Kalkreuter E."/>
            <person name="Kautsar S.A."/>
            <person name="Yang D."/>
            <person name="Bader C.D."/>
            <person name="Teijaro C.N."/>
            <person name="Fluegel L."/>
            <person name="Davis C.M."/>
            <person name="Simpson J.R."/>
            <person name="Lauterbach L."/>
            <person name="Steele A.D."/>
            <person name="Gui C."/>
            <person name="Meng S."/>
            <person name="Li G."/>
            <person name="Viehrig K."/>
            <person name="Ye F."/>
            <person name="Su P."/>
            <person name="Kiefer A.F."/>
            <person name="Nichols A."/>
            <person name="Cepeda A.J."/>
            <person name="Yan W."/>
            <person name="Fan B."/>
            <person name="Jiang Y."/>
            <person name="Adhikari A."/>
            <person name="Zheng C.-J."/>
            <person name="Schuster L."/>
            <person name="Cowan T.M."/>
            <person name="Smanski M.J."/>
            <person name="Chevrette M.G."/>
            <person name="De Carvalho L.P.S."/>
            <person name="Shen B."/>
        </authorList>
    </citation>
    <scope>NUCLEOTIDE SEQUENCE [LARGE SCALE GENOMIC DNA]</scope>
    <source>
        <strain evidence="2 3">NPDC020594</strain>
    </source>
</reference>
<dbReference type="EMBL" id="JBFAEG010000001">
    <property type="protein sequence ID" value="MEU5705585.1"/>
    <property type="molecule type" value="Genomic_DNA"/>
</dbReference>
<name>A0ABV3A176_9ACTN</name>
<comment type="caution">
    <text evidence="2">The sequence shown here is derived from an EMBL/GenBank/DDBJ whole genome shotgun (WGS) entry which is preliminary data.</text>
</comment>
<organism evidence="2 3">
    <name type="scientific">Streptomyces flaveolus</name>
    <dbReference type="NCBI Taxonomy" id="67297"/>
    <lineage>
        <taxon>Bacteria</taxon>
        <taxon>Bacillati</taxon>
        <taxon>Actinomycetota</taxon>
        <taxon>Actinomycetes</taxon>
        <taxon>Kitasatosporales</taxon>
        <taxon>Streptomycetaceae</taxon>
        <taxon>Streptomyces</taxon>
    </lineage>
</organism>
<keyword evidence="3" id="KW-1185">Reference proteome</keyword>